<dbReference type="RefSeq" id="YP_002516934.1">
    <property type="nucleotide sequence ID" value="NC_011916.1"/>
</dbReference>
<dbReference type="GeneID" id="7331539"/>
<dbReference type="KEGG" id="ccs:CCNA_01561"/>
<name>A0A0H3C9R6_CAUVN</name>
<dbReference type="RefSeq" id="WP_010919368.1">
    <property type="nucleotide sequence ID" value="NC_011916.1"/>
</dbReference>
<evidence type="ECO:0000256" key="1">
    <source>
        <dbReference type="SAM" id="MobiDB-lite"/>
    </source>
</evidence>
<dbReference type="Proteomes" id="UP000001364">
    <property type="component" value="Chromosome"/>
</dbReference>
<accession>A0A0H3C9R6</accession>
<evidence type="ECO:0000313" key="3">
    <source>
        <dbReference type="Proteomes" id="UP000001364"/>
    </source>
</evidence>
<dbReference type="EMBL" id="CP001340">
    <property type="protein sequence ID" value="ACL95026.1"/>
    <property type="molecule type" value="Genomic_DNA"/>
</dbReference>
<keyword evidence="3" id="KW-1185">Reference proteome</keyword>
<dbReference type="HOGENOM" id="CLU_1966591_0_0_5"/>
<organism evidence="2 3">
    <name type="scientific">Caulobacter vibrioides (strain NA1000 / CB15N)</name>
    <name type="common">Caulobacter crescentus</name>
    <dbReference type="NCBI Taxonomy" id="565050"/>
    <lineage>
        <taxon>Bacteria</taxon>
        <taxon>Pseudomonadati</taxon>
        <taxon>Pseudomonadota</taxon>
        <taxon>Alphaproteobacteria</taxon>
        <taxon>Caulobacterales</taxon>
        <taxon>Caulobacteraceae</taxon>
        <taxon>Caulobacter</taxon>
    </lineage>
</organism>
<reference evidence="2 3" key="1">
    <citation type="journal article" date="2010" name="J. Bacteriol.">
        <title>The genetic basis of laboratory adaptation in Caulobacter crescentus.</title>
        <authorList>
            <person name="Marks M.E."/>
            <person name="Castro-Rojas C.M."/>
            <person name="Teiling C."/>
            <person name="Du L."/>
            <person name="Kapatral V."/>
            <person name="Walunas T.L."/>
            <person name="Crosson S."/>
        </authorList>
    </citation>
    <scope>NUCLEOTIDE SEQUENCE [LARGE SCALE GENOMIC DNA]</scope>
    <source>
        <strain evidence="3">NA1000 / CB15N</strain>
    </source>
</reference>
<protein>
    <submittedName>
        <fullName evidence="2">Uncharacterized protein</fullName>
    </submittedName>
</protein>
<proteinExistence type="predicted"/>
<feature type="region of interest" description="Disordered" evidence="1">
    <location>
        <begin position="88"/>
        <end position="127"/>
    </location>
</feature>
<sequence length="127" mass="13816">MSLRFGSASWSVRLVLRLFELAPAQTFGASAESDASILCRAASAAGRRKRVRGRKRPSESFRAKPAAKADFSAVASLSLTLRQARCGARARRGLRERPEPIPAKYCSRGGPCGPSRKNDPSGRSLRW</sequence>
<dbReference type="AlphaFoldDB" id="A0A0H3C9R6"/>
<gene>
    <name evidence="2" type="ordered locus">CCNA_01561</name>
</gene>
<evidence type="ECO:0000313" key="2">
    <source>
        <dbReference type="EMBL" id="ACL95026.1"/>
    </source>
</evidence>